<name>A0A699YIA5_HAELA</name>
<keyword evidence="1" id="KW-0175">Coiled coil</keyword>
<dbReference type="EMBL" id="BLLF01000265">
    <property type="protein sequence ID" value="GFH09813.1"/>
    <property type="molecule type" value="Genomic_DNA"/>
</dbReference>
<feature type="compositionally biased region" description="Polar residues" evidence="2">
    <location>
        <begin position="1"/>
        <end position="11"/>
    </location>
</feature>
<proteinExistence type="predicted"/>
<feature type="region of interest" description="Disordered" evidence="2">
    <location>
        <begin position="1"/>
        <end position="37"/>
    </location>
</feature>
<dbReference type="AlphaFoldDB" id="A0A699YIA5"/>
<feature type="coiled-coil region" evidence="1">
    <location>
        <begin position="103"/>
        <end position="130"/>
    </location>
</feature>
<accession>A0A699YIA5</accession>
<evidence type="ECO:0000313" key="3">
    <source>
        <dbReference type="EMBL" id="GFH09813.1"/>
    </source>
</evidence>
<dbReference type="Proteomes" id="UP000485058">
    <property type="component" value="Unassembled WGS sequence"/>
</dbReference>
<keyword evidence="4" id="KW-1185">Reference proteome</keyword>
<evidence type="ECO:0000256" key="2">
    <source>
        <dbReference type="SAM" id="MobiDB-lite"/>
    </source>
</evidence>
<evidence type="ECO:0000313" key="4">
    <source>
        <dbReference type="Proteomes" id="UP000485058"/>
    </source>
</evidence>
<protein>
    <submittedName>
        <fullName evidence="3">Uncharacterized protein</fullName>
    </submittedName>
</protein>
<reference evidence="3 4" key="1">
    <citation type="submission" date="2020-02" db="EMBL/GenBank/DDBJ databases">
        <title>Draft genome sequence of Haematococcus lacustris strain NIES-144.</title>
        <authorList>
            <person name="Morimoto D."/>
            <person name="Nakagawa S."/>
            <person name="Yoshida T."/>
            <person name="Sawayama S."/>
        </authorList>
    </citation>
    <scope>NUCLEOTIDE SEQUENCE [LARGE SCALE GENOMIC DNA]</scope>
    <source>
        <strain evidence="3 4">NIES-144</strain>
    </source>
</reference>
<organism evidence="3 4">
    <name type="scientific">Haematococcus lacustris</name>
    <name type="common">Green alga</name>
    <name type="synonym">Haematococcus pluvialis</name>
    <dbReference type="NCBI Taxonomy" id="44745"/>
    <lineage>
        <taxon>Eukaryota</taxon>
        <taxon>Viridiplantae</taxon>
        <taxon>Chlorophyta</taxon>
        <taxon>core chlorophytes</taxon>
        <taxon>Chlorophyceae</taxon>
        <taxon>CS clade</taxon>
        <taxon>Chlamydomonadales</taxon>
        <taxon>Haematococcaceae</taxon>
        <taxon>Haematococcus</taxon>
    </lineage>
</organism>
<evidence type="ECO:0000256" key="1">
    <source>
        <dbReference type="SAM" id="Coils"/>
    </source>
</evidence>
<comment type="caution">
    <text evidence="3">The sequence shown here is derived from an EMBL/GenBank/DDBJ whole genome shotgun (WGS) entry which is preliminary data.</text>
</comment>
<sequence>MSSLVRKTVPSNPHLASARSGGAVQPPVRRHEHRTSNNWAKGPAMLAAVVALTSGFLPFTPPPPSHAAQELKGSEKRQAEVARRKAVLAETRAKAEANLMSGKEAMQAKIAAAEAKVDEGNEARRRLAEERSQVVSSQSLQAYDTAAAKAVQVAPPL</sequence>
<gene>
    <name evidence="3" type="ORF">HaLaN_05027</name>
</gene>